<keyword evidence="6" id="KW-1185">Reference proteome</keyword>
<sequence length="507" mass="53579">MSRFAATIRAAAALLLCLPHAARAGEGPVVVTADGPVRGTVADGVLSFKGIPYAQAPTGDRRWRPSQPPARWKAVRDAARFASDCPGAFPDRARMSEDCLYLNVWTAGTGARAKRPVMLWIYGGGFRGGSAAIPLFDGAELARRGVVLVSFGYRTGPLGFLALPELSAESPHGSSGNYGILDAVAVLRWVRANIARFGGDPGNVTIAGQSSGSETVNILTASPLAKGLFHRAIGESGSSFGVRRAPPLAEAERLGLALMRDRGAASLADLRTLPFDKLIASDAEKFEPNIDGWLLPADVHAIYAAGRQNDVPMLIGNTAQEFGRPPAITAEALRTDIAREYGALASAVAVALGEGDPTDLRWMLTNREWGDFPAATWSGLQARTGRAPVYRYLFDYAPPVSDGRPRIARHGAELGYVFGTQPPAAADGDTVADTRIRALVPGYWINFMRTGDPNGPGLPVWKPLGAAPGQYLRFGTDGAAETLARDAALIGLIGRRHYGATGSGAKE</sequence>
<dbReference type="EC" id="3.1.1.-" evidence="3"/>
<dbReference type="InterPro" id="IPR029058">
    <property type="entry name" value="AB_hydrolase_fold"/>
</dbReference>
<comment type="caution">
    <text evidence="5">The sequence shown here is derived from an EMBL/GenBank/DDBJ whole genome shotgun (WGS) entry which is preliminary data.</text>
</comment>
<feature type="signal peptide" evidence="3">
    <location>
        <begin position="1"/>
        <end position="24"/>
    </location>
</feature>
<feature type="domain" description="Carboxylesterase type B" evidence="4">
    <location>
        <begin position="383"/>
        <end position="479"/>
    </location>
</feature>
<dbReference type="InterPro" id="IPR019826">
    <property type="entry name" value="Carboxylesterase_B_AS"/>
</dbReference>
<evidence type="ECO:0000313" key="5">
    <source>
        <dbReference type="EMBL" id="MFD0947356.1"/>
    </source>
</evidence>
<evidence type="ECO:0000256" key="3">
    <source>
        <dbReference type="RuleBase" id="RU361235"/>
    </source>
</evidence>
<evidence type="ECO:0000313" key="6">
    <source>
        <dbReference type="Proteomes" id="UP001596977"/>
    </source>
</evidence>
<protein>
    <recommendedName>
        <fullName evidence="3">Carboxylic ester hydrolase</fullName>
        <ecNumber evidence="3">3.1.1.-</ecNumber>
    </recommendedName>
</protein>
<dbReference type="Proteomes" id="UP001596977">
    <property type="component" value="Unassembled WGS sequence"/>
</dbReference>
<evidence type="ECO:0000256" key="1">
    <source>
        <dbReference type="ARBA" id="ARBA00005964"/>
    </source>
</evidence>
<dbReference type="Gene3D" id="3.40.50.1820">
    <property type="entry name" value="alpha/beta hydrolase"/>
    <property type="match status" value="1"/>
</dbReference>
<dbReference type="Pfam" id="PF00135">
    <property type="entry name" value="COesterase"/>
    <property type="match status" value="2"/>
</dbReference>
<dbReference type="EMBL" id="JBHTJG010000006">
    <property type="protein sequence ID" value="MFD0947356.1"/>
    <property type="molecule type" value="Genomic_DNA"/>
</dbReference>
<feature type="domain" description="Carboxylesterase type B" evidence="4">
    <location>
        <begin position="28"/>
        <end position="324"/>
    </location>
</feature>
<accession>A0ABW3H787</accession>
<name>A0ABW3H787_9SPHN</name>
<dbReference type="InterPro" id="IPR002018">
    <property type="entry name" value="CarbesteraseB"/>
</dbReference>
<dbReference type="RefSeq" id="WP_264944871.1">
    <property type="nucleotide sequence ID" value="NZ_JAPDRA010000006.1"/>
</dbReference>
<keyword evidence="3" id="KW-0732">Signal</keyword>
<reference evidence="6" key="1">
    <citation type="journal article" date="2019" name="Int. J. Syst. Evol. Microbiol.">
        <title>The Global Catalogue of Microorganisms (GCM) 10K type strain sequencing project: providing services to taxonomists for standard genome sequencing and annotation.</title>
        <authorList>
            <consortium name="The Broad Institute Genomics Platform"/>
            <consortium name="The Broad Institute Genome Sequencing Center for Infectious Disease"/>
            <person name="Wu L."/>
            <person name="Ma J."/>
        </authorList>
    </citation>
    <scope>NUCLEOTIDE SEQUENCE [LARGE SCALE GENOMIC DNA]</scope>
    <source>
        <strain evidence="6">CCUG 62982</strain>
    </source>
</reference>
<dbReference type="PANTHER" id="PTHR11559">
    <property type="entry name" value="CARBOXYLESTERASE"/>
    <property type="match status" value="1"/>
</dbReference>
<dbReference type="InterPro" id="IPR000997">
    <property type="entry name" value="Cholinesterase"/>
</dbReference>
<evidence type="ECO:0000256" key="2">
    <source>
        <dbReference type="ARBA" id="ARBA00022801"/>
    </source>
</evidence>
<proteinExistence type="inferred from homology"/>
<keyword evidence="2 3" id="KW-0378">Hydrolase</keyword>
<dbReference type="PRINTS" id="PR00878">
    <property type="entry name" value="CHOLNESTRASE"/>
</dbReference>
<evidence type="ECO:0000259" key="4">
    <source>
        <dbReference type="Pfam" id="PF00135"/>
    </source>
</evidence>
<dbReference type="PROSITE" id="PS00122">
    <property type="entry name" value="CARBOXYLESTERASE_B_1"/>
    <property type="match status" value="1"/>
</dbReference>
<dbReference type="SUPFAM" id="SSF53474">
    <property type="entry name" value="alpha/beta-Hydrolases"/>
    <property type="match status" value="1"/>
</dbReference>
<comment type="similarity">
    <text evidence="1 3">Belongs to the type-B carboxylesterase/lipase family.</text>
</comment>
<gene>
    <name evidence="5" type="ORF">ACFQ1E_13485</name>
</gene>
<feature type="chain" id="PRO_5044952866" description="Carboxylic ester hydrolase" evidence="3">
    <location>
        <begin position="25"/>
        <end position="507"/>
    </location>
</feature>
<dbReference type="InterPro" id="IPR050309">
    <property type="entry name" value="Type-B_Carboxylest/Lipase"/>
</dbReference>
<organism evidence="5 6">
    <name type="scientific">Sphingomonas canadensis</name>
    <dbReference type="NCBI Taxonomy" id="1219257"/>
    <lineage>
        <taxon>Bacteria</taxon>
        <taxon>Pseudomonadati</taxon>
        <taxon>Pseudomonadota</taxon>
        <taxon>Alphaproteobacteria</taxon>
        <taxon>Sphingomonadales</taxon>
        <taxon>Sphingomonadaceae</taxon>
        <taxon>Sphingomonas</taxon>
    </lineage>
</organism>